<evidence type="ECO:0000259" key="4">
    <source>
        <dbReference type="Pfam" id="PF23064"/>
    </source>
</evidence>
<dbReference type="InterPro" id="IPR059047">
    <property type="entry name" value="CUB_M02D8_5_3rd"/>
</dbReference>
<name>A0A1I7X8Q0_HETBA</name>
<dbReference type="InterPro" id="IPR059045">
    <property type="entry name" value="CUB_M02D8_5_1st"/>
</dbReference>
<dbReference type="Pfam" id="PF23064">
    <property type="entry name" value="CUB_M02D8_5_5th"/>
    <property type="match status" value="1"/>
</dbReference>
<evidence type="ECO:0000313" key="5">
    <source>
        <dbReference type="Proteomes" id="UP000095283"/>
    </source>
</evidence>
<dbReference type="Proteomes" id="UP000095283">
    <property type="component" value="Unplaced"/>
</dbReference>
<dbReference type="Pfam" id="PF23060">
    <property type="entry name" value="CUB_M02D8_5_1st"/>
    <property type="match status" value="1"/>
</dbReference>
<accession>A0A1I7X8Q0</accession>
<evidence type="ECO:0000259" key="2">
    <source>
        <dbReference type="Pfam" id="PF23061"/>
    </source>
</evidence>
<dbReference type="Pfam" id="PF23062">
    <property type="entry name" value="CUB_M02D8_5_3rd"/>
    <property type="match status" value="1"/>
</dbReference>
<dbReference type="InterPro" id="IPR059046">
    <property type="entry name" value="CUB_M02D8_5_2nd"/>
</dbReference>
<organism evidence="5 6">
    <name type="scientific">Heterorhabditis bacteriophora</name>
    <name type="common">Entomopathogenic nematode worm</name>
    <dbReference type="NCBI Taxonomy" id="37862"/>
    <lineage>
        <taxon>Eukaryota</taxon>
        <taxon>Metazoa</taxon>
        <taxon>Ecdysozoa</taxon>
        <taxon>Nematoda</taxon>
        <taxon>Chromadorea</taxon>
        <taxon>Rhabditida</taxon>
        <taxon>Rhabditina</taxon>
        <taxon>Rhabditomorpha</taxon>
        <taxon>Strongyloidea</taxon>
        <taxon>Heterorhabditidae</taxon>
        <taxon>Heterorhabditis</taxon>
    </lineage>
</organism>
<dbReference type="AlphaFoldDB" id="A0A1I7X8Q0"/>
<feature type="domain" description="M02D8-5-like first CUB" evidence="1">
    <location>
        <begin position="55"/>
        <end position="103"/>
    </location>
</feature>
<reference evidence="6" key="1">
    <citation type="submission" date="2016-11" db="UniProtKB">
        <authorList>
            <consortium name="WormBaseParasite"/>
        </authorList>
    </citation>
    <scope>IDENTIFICATION</scope>
</reference>
<feature type="domain" description="M02D8-5-like third CUB" evidence="3">
    <location>
        <begin position="235"/>
        <end position="347"/>
    </location>
</feature>
<protein>
    <submittedName>
        <fullName evidence="6">CUB_2 domain-containing protein</fullName>
    </submittedName>
</protein>
<proteinExistence type="predicted"/>
<evidence type="ECO:0000259" key="3">
    <source>
        <dbReference type="Pfam" id="PF23062"/>
    </source>
</evidence>
<feature type="domain" description="M02D8-5-like second CUB" evidence="2">
    <location>
        <begin position="111"/>
        <end position="225"/>
    </location>
</feature>
<dbReference type="InterPro" id="IPR059048">
    <property type="entry name" value="CUB_M02D8_5_5th"/>
</dbReference>
<evidence type="ECO:0000313" key="6">
    <source>
        <dbReference type="WBParaSite" id="Hba_13955"/>
    </source>
</evidence>
<evidence type="ECO:0000259" key="1">
    <source>
        <dbReference type="Pfam" id="PF23060"/>
    </source>
</evidence>
<dbReference type="WBParaSite" id="Hba_13955">
    <property type="protein sequence ID" value="Hba_13955"/>
    <property type="gene ID" value="Hba_13955"/>
</dbReference>
<feature type="domain" description="M02D8-5-like fifth CUB" evidence="4">
    <location>
        <begin position="382"/>
        <end position="490"/>
    </location>
</feature>
<keyword evidence="5" id="KW-1185">Reference proteome</keyword>
<sequence>MIDNCRSALLFKMQIFSILFCVILLGTNSHLDITDIPFLLESPNFPNPYMGKIPNLCGDVMDHPRIKKVLRTNFSAIINMQSFKSSDDLYHSGISAIVQPYNLKNPSFFTCNSTIDLAHRSPFFLVSQNYPYTPTDFSLCTIYFTAPETIRFAFYDFISNAAVDSFVISGETLMNGVQNISYSGKHVTDDEPFALYFKKSASVSFIFSSHNTFYTRGFYIIVNSYSQSKQTSESCINNGIYDLSKTKNLHIGSVMFGTSAYAPNMNCFYKFYNTQKNHLIAFELEFESEKCCDIMEVNGVAASPFDDQNYQGFMGSHFNFAMNDMVTMKFLSDGILGGPGFRGVVYDFNSLHHWLSEINYYFWSHSDKFYIQQQILEKKTLHLNDYNFMMDISVRLFQTNETYEFVVNARKGRYISIFFFTRIDTIVDIDIYNGSTTASPKINIEPIISNIIEDGPSLLLRSYGESIVIRIRAISDQSKERTDFQAMVTDWSDPKCIKICSNTESVYPKFIYGNYITISYPDITGTSVTFEWNRALNITIYNSQQLSSLKKTSQE</sequence>
<dbReference type="Pfam" id="PF23061">
    <property type="entry name" value="CUB_M02D8_5_2nd"/>
    <property type="match status" value="1"/>
</dbReference>